<organism evidence="4 5">
    <name type="scientific">Chlamydomonas reinhardtii</name>
    <name type="common">Chlamydomonas smithii</name>
    <dbReference type="NCBI Taxonomy" id="3055"/>
    <lineage>
        <taxon>Eukaryota</taxon>
        <taxon>Viridiplantae</taxon>
        <taxon>Chlorophyta</taxon>
        <taxon>core chlorophytes</taxon>
        <taxon>Chlorophyceae</taxon>
        <taxon>CS clade</taxon>
        <taxon>Chlamydomonadales</taxon>
        <taxon>Chlamydomonadaceae</taxon>
        <taxon>Chlamydomonas</taxon>
    </lineage>
</organism>
<dbReference type="EMBL" id="CM008977">
    <property type="protein sequence ID" value="PNW72143.1"/>
    <property type="molecule type" value="Genomic_DNA"/>
</dbReference>
<dbReference type="RefSeq" id="XP_042916019.1">
    <property type="nucleotide sequence ID" value="XM_043071414.1"/>
</dbReference>
<accession>A0A2K3CV28</accession>
<dbReference type="InterPro" id="IPR011333">
    <property type="entry name" value="SKP1/BTB/POZ_sf"/>
</dbReference>
<reference evidence="4 5" key="1">
    <citation type="journal article" date="2007" name="Science">
        <title>The Chlamydomonas genome reveals the evolution of key animal and plant functions.</title>
        <authorList>
            <person name="Merchant S.S."/>
            <person name="Prochnik S.E."/>
            <person name="Vallon O."/>
            <person name="Harris E.H."/>
            <person name="Karpowicz S.J."/>
            <person name="Witman G.B."/>
            <person name="Terry A."/>
            <person name="Salamov A."/>
            <person name="Fritz-Laylin L.K."/>
            <person name="Marechal-Drouard L."/>
            <person name="Marshall W.F."/>
            <person name="Qu L.H."/>
            <person name="Nelson D.R."/>
            <person name="Sanderfoot A.A."/>
            <person name="Spalding M.H."/>
            <person name="Kapitonov V.V."/>
            <person name="Ren Q."/>
            <person name="Ferris P."/>
            <person name="Lindquist E."/>
            <person name="Shapiro H."/>
            <person name="Lucas S.M."/>
            <person name="Grimwood J."/>
            <person name="Schmutz J."/>
            <person name="Cardol P."/>
            <person name="Cerutti H."/>
            <person name="Chanfreau G."/>
            <person name="Chen C.L."/>
            <person name="Cognat V."/>
            <person name="Croft M.T."/>
            <person name="Dent R."/>
            <person name="Dutcher S."/>
            <person name="Fernandez E."/>
            <person name="Fukuzawa H."/>
            <person name="Gonzalez-Ballester D."/>
            <person name="Gonzalez-Halphen D."/>
            <person name="Hallmann A."/>
            <person name="Hanikenne M."/>
            <person name="Hippler M."/>
            <person name="Inwood W."/>
            <person name="Jabbari K."/>
            <person name="Kalanon M."/>
            <person name="Kuras R."/>
            <person name="Lefebvre P.A."/>
            <person name="Lemaire S.D."/>
            <person name="Lobanov A.V."/>
            <person name="Lohr M."/>
            <person name="Manuell A."/>
            <person name="Meier I."/>
            <person name="Mets L."/>
            <person name="Mittag M."/>
            <person name="Mittelmeier T."/>
            <person name="Moroney J.V."/>
            <person name="Moseley J."/>
            <person name="Napoli C."/>
            <person name="Nedelcu A.M."/>
            <person name="Niyogi K."/>
            <person name="Novoselov S.V."/>
            <person name="Paulsen I.T."/>
            <person name="Pazour G."/>
            <person name="Purton S."/>
            <person name="Ral J.P."/>
            <person name="Riano-Pachon D.M."/>
            <person name="Riekhof W."/>
            <person name="Rymarquis L."/>
            <person name="Schroda M."/>
            <person name="Stern D."/>
            <person name="Umen J."/>
            <person name="Willows R."/>
            <person name="Wilson N."/>
            <person name="Zimmer S.L."/>
            <person name="Allmer J."/>
            <person name="Balk J."/>
            <person name="Bisova K."/>
            <person name="Chen C.J."/>
            <person name="Elias M."/>
            <person name="Gendler K."/>
            <person name="Hauser C."/>
            <person name="Lamb M.R."/>
            <person name="Ledford H."/>
            <person name="Long J.C."/>
            <person name="Minagawa J."/>
            <person name="Page M.D."/>
            <person name="Pan J."/>
            <person name="Pootakham W."/>
            <person name="Roje S."/>
            <person name="Rose A."/>
            <person name="Stahlberg E."/>
            <person name="Terauchi A.M."/>
            <person name="Yang P."/>
            <person name="Ball S."/>
            <person name="Bowler C."/>
            <person name="Dieckmann C.L."/>
            <person name="Gladyshev V.N."/>
            <person name="Green P."/>
            <person name="Jorgensen R."/>
            <person name="Mayfield S."/>
            <person name="Mueller-Roeber B."/>
            <person name="Rajamani S."/>
            <person name="Sayre R.T."/>
            <person name="Brokstein P."/>
            <person name="Dubchak I."/>
            <person name="Goodstein D."/>
            <person name="Hornick L."/>
            <person name="Huang Y.W."/>
            <person name="Jhaveri J."/>
            <person name="Luo Y."/>
            <person name="Martinez D."/>
            <person name="Ngau W.C."/>
            <person name="Otillar B."/>
            <person name="Poliakov A."/>
            <person name="Porter A."/>
            <person name="Szajkowski L."/>
            <person name="Werner G."/>
            <person name="Zhou K."/>
            <person name="Grigoriev I.V."/>
            <person name="Rokhsar D.S."/>
            <person name="Grossman A.R."/>
        </authorList>
    </citation>
    <scope>NUCLEOTIDE SEQUENCE [LARGE SCALE GENOMIC DNA]</scope>
    <source>
        <strain evidence="5">CC-503</strain>
    </source>
</reference>
<evidence type="ECO:0000259" key="3">
    <source>
        <dbReference type="PROSITE" id="PS50097"/>
    </source>
</evidence>
<evidence type="ECO:0000313" key="5">
    <source>
        <dbReference type="Proteomes" id="UP000006906"/>
    </source>
</evidence>
<dbReference type="Gramene" id="PNW72143">
    <property type="protein sequence ID" value="PNW72143"/>
    <property type="gene ID" value="CHLRE_16g680750v5"/>
</dbReference>
<evidence type="ECO:0000256" key="2">
    <source>
        <dbReference type="SAM" id="MobiDB-lite"/>
    </source>
</evidence>
<proteinExistence type="predicted"/>
<comment type="pathway">
    <text evidence="1">Protein modification; protein ubiquitination.</text>
</comment>
<dbReference type="SUPFAM" id="SSF54695">
    <property type="entry name" value="POZ domain"/>
    <property type="match status" value="1"/>
</dbReference>
<feature type="region of interest" description="Disordered" evidence="2">
    <location>
        <begin position="304"/>
        <end position="333"/>
    </location>
</feature>
<dbReference type="OrthoDB" id="549837at2759"/>
<dbReference type="GeneID" id="5717543"/>
<gene>
    <name evidence="4" type="ORF">CHLRE_16g680750v5</name>
</gene>
<dbReference type="Proteomes" id="UP000006906">
    <property type="component" value="Chromosome 16"/>
</dbReference>
<dbReference type="AlphaFoldDB" id="A0A2K3CV28"/>
<feature type="compositionally biased region" description="Low complexity" evidence="2">
    <location>
        <begin position="8"/>
        <end position="24"/>
    </location>
</feature>
<feature type="region of interest" description="Disordered" evidence="2">
    <location>
        <begin position="1"/>
        <end position="24"/>
    </location>
</feature>
<name>A0A2K3CV28_CHLRE</name>
<feature type="domain" description="BTB" evidence="3">
    <location>
        <begin position="38"/>
        <end position="109"/>
    </location>
</feature>
<evidence type="ECO:0000313" key="4">
    <source>
        <dbReference type="EMBL" id="PNW72143.1"/>
    </source>
</evidence>
<dbReference type="InParanoid" id="A0A2K3CV28"/>
<feature type="compositionally biased region" description="Gly residues" evidence="2">
    <location>
        <begin position="310"/>
        <end position="325"/>
    </location>
</feature>
<feature type="region of interest" description="Disordered" evidence="2">
    <location>
        <begin position="377"/>
        <end position="430"/>
    </location>
</feature>
<dbReference type="PROSITE" id="PS50097">
    <property type="entry name" value="BTB"/>
    <property type="match status" value="1"/>
</dbReference>
<dbReference type="Gene3D" id="3.30.710.10">
    <property type="entry name" value="Potassium Channel Kv1.1, Chain A"/>
    <property type="match status" value="1"/>
</dbReference>
<sequence>MRGHEVGAASPSASPRPARSTSSLPSDAELFTSMIHNADIELVFKGGKRLLVHSAVLSITSALLAGLLSDLGEGLGMTGAKMLNGSGPLQLHLLDDDPEEWRELLPLLYPRMNVPRLSWVEVRRVVGIAHKYDITLVLGACERFLNGDGDKVAPAELSAHRADPNYVLAWLEISERLHFDSLYARCMSFIGSRYMPRSFAKCDYCGSAAPRSRRGGSGVGSSNPSGSGSPHHFPYTCHDDGCSCACASCGGFRTSCRCGPELPPAAESRPVPSEGTSSAIGSAYAASASAARYTSFSTAAGSPLPAGLPTGHGSGTGSGGGGGEMGSRARGYAQPPGSYAEIYASAQRQLRDRYGAAERAVGEDFLLLYRRDAAGPPPPAGAGAAAPRQRHAEPPPPTAMAYAGHHAAAAAVQQQQQQQQPQPHQQRHASPYPTACFSLVRSTAAAYGSGGSAAGRGPAGGGAAVYTAAGNERPPSPPRVLELVKGDRERLLALSGQTLVELLGMGSL</sequence>
<dbReference type="Pfam" id="PF00651">
    <property type="entry name" value="BTB"/>
    <property type="match status" value="1"/>
</dbReference>
<dbReference type="KEGG" id="cre:CHLRE_16g680750v5"/>
<evidence type="ECO:0000256" key="1">
    <source>
        <dbReference type="ARBA" id="ARBA00004906"/>
    </source>
</evidence>
<dbReference type="PaxDb" id="3055-EDP04374"/>
<protein>
    <recommendedName>
        <fullName evidence="3">BTB domain-containing protein</fullName>
    </recommendedName>
</protein>
<dbReference type="InterPro" id="IPR000210">
    <property type="entry name" value="BTB/POZ_dom"/>
</dbReference>
<keyword evidence="5" id="KW-1185">Reference proteome</keyword>
<feature type="compositionally biased region" description="Low complexity" evidence="2">
    <location>
        <begin position="399"/>
        <end position="430"/>
    </location>
</feature>